<dbReference type="EMBL" id="BKCJ010000172">
    <property type="protein sequence ID" value="GEU30625.1"/>
    <property type="molecule type" value="Genomic_DNA"/>
</dbReference>
<reference evidence="2" key="1">
    <citation type="journal article" date="2019" name="Sci. Rep.">
        <title>Draft genome of Tanacetum cinerariifolium, the natural source of mosquito coil.</title>
        <authorList>
            <person name="Yamashiro T."/>
            <person name="Shiraishi A."/>
            <person name="Satake H."/>
            <person name="Nakayama K."/>
        </authorList>
    </citation>
    <scope>NUCLEOTIDE SEQUENCE</scope>
</reference>
<organism evidence="2">
    <name type="scientific">Tanacetum cinerariifolium</name>
    <name type="common">Dalmatian daisy</name>
    <name type="synonym">Chrysanthemum cinerariifolium</name>
    <dbReference type="NCBI Taxonomy" id="118510"/>
    <lineage>
        <taxon>Eukaryota</taxon>
        <taxon>Viridiplantae</taxon>
        <taxon>Streptophyta</taxon>
        <taxon>Embryophyta</taxon>
        <taxon>Tracheophyta</taxon>
        <taxon>Spermatophyta</taxon>
        <taxon>Magnoliopsida</taxon>
        <taxon>eudicotyledons</taxon>
        <taxon>Gunneridae</taxon>
        <taxon>Pentapetalae</taxon>
        <taxon>asterids</taxon>
        <taxon>campanulids</taxon>
        <taxon>Asterales</taxon>
        <taxon>Asteraceae</taxon>
        <taxon>Asteroideae</taxon>
        <taxon>Anthemideae</taxon>
        <taxon>Anthemidinae</taxon>
        <taxon>Tanacetum</taxon>
    </lineage>
</organism>
<dbReference type="Pfam" id="PF08387">
    <property type="entry name" value="FBD"/>
    <property type="match status" value="1"/>
</dbReference>
<dbReference type="InterPro" id="IPR006566">
    <property type="entry name" value="FBD"/>
</dbReference>
<feature type="domain" description="FBD" evidence="1">
    <location>
        <begin position="188"/>
        <end position="224"/>
    </location>
</feature>
<gene>
    <name evidence="2" type="ORF">Tci_002603</name>
</gene>
<evidence type="ECO:0000259" key="1">
    <source>
        <dbReference type="Pfam" id="PF08387"/>
    </source>
</evidence>
<protein>
    <recommendedName>
        <fullName evidence="1">FBD domain-containing protein</fullName>
    </recommendedName>
</protein>
<sequence>MFEVSKREDEQSDREQHEDSLIWSNHTYHGKGKTSRRFKLFYAIYQVLLAHRGLIVEFSLSIMRTDDTCVEILYLEDNIPANDNSTIFELFESLPLIQNRSITSSFIEYFADDVVLQVLPTALIRLKYCYLSDICFLDSPRLPFLLLIIRSFPNLKKLKISFMSELAKVYTQAEIDAVKPQDYSDIRLEHLNKLKIINLSNFKPKMVFLKHILANSPVLKKASIVLDSMVAKNEHLQISRILSHYPCASPVVDISVKHSD</sequence>
<proteinExistence type="predicted"/>
<accession>A0A6L2J3U1</accession>
<comment type="caution">
    <text evidence="2">The sequence shown here is derived from an EMBL/GenBank/DDBJ whole genome shotgun (WGS) entry which is preliminary data.</text>
</comment>
<dbReference type="SUPFAM" id="SSF52047">
    <property type="entry name" value="RNI-like"/>
    <property type="match status" value="1"/>
</dbReference>
<evidence type="ECO:0000313" key="2">
    <source>
        <dbReference type="EMBL" id="GEU30625.1"/>
    </source>
</evidence>
<name>A0A6L2J3U1_TANCI</name>
<dbReference type="AlphaFoldDB" id="A0A6L2J3U1"/>